<keyword evidence="2" id="KW-1185">Reference proteome</keyword>
<gene>
    <name evidence="1" type="ORF">POM88_041662</name>
</gene>
<dbReference type="Proteomes" id="UP001237642">
    <property type="component" value="Unassembled WGS sequence"/>
</dbReference>
<organism evidence="1 2">
    <name type="scientific">Heracleum sosnowskyi</name>
    <dbReference type="NCBI Taxonomy" id="360622"/>
    <lineage>
        <taxon>Eukaryota</taxon>
        <taxon>Viridiplantae</taxon>
        <taxon>Streptophyta</taxon>
        <taxon>Embryophyta</taxon>
        <taxon>Tracheophyta</taxon>
        <taxon>Spermatophyta</taxon>
        <taxon>Magnoliopsida</taxon>
        <taxon>eudicotyledons</taxon>
        <taxon>Gunneridae</taxon>
        <taxon>Pentapetalae</taxon>
        <taxon>asterids</taxon>
        <taxon>campanulids</taxon>
        <taxon>Apiales</taxon>
        <taxon>Apiaceae</taxon>
        <taxon>Apioideae</taxon>
        <taxon>apioid superclade</taxon>
        <taxon>Tordylieae</taxon>
        <taxon>Tordyliinae</taxon>
        <taxon>Heracleum</taxon>
    </lineage>
</organism>
<evidence type="ECO:0000313" key="1">
    <source>
        <dbReference type="EMBL" id="KAK1366101.1"/>
    </source>
</evidence>
<comment type="caution">
    <text evidence="1">The sequence shown here is derived from an EMBL/GenBank/DDBJ whole genome shotgun (WGS) entry which is preliminary data.</text>
</comment>
<accession>A0AAD8HGL2</accession>
<dbReference type="AlphaFoldDB" id="A0AAD8HGL2"/>
<protein>
    <submittedName>
        <fullName evidence="1">Uncharacterized protein</fullName>
    </submittedName>
</protein>
<reference evidence="1" key="2">
    <citation type="submission" date="2023-05" db="EMBL/GenBank/DDBJ databases">
        <authorList>
            <person name="Schelkunov M.I."/>
        </authorList>
    </citation>
    <scope>NUCLEOTIDE SEQUENCE</scope>
    <source>
        <strain evidence="1">Hsosn_3</strain>
        <tissue evidence="1">Leaf</tissue>
    </source>
</reference>
<reference evidence="1" key="1">
    <citation type="submission" date="2023-02" db="EMBL/GenBank/DDBJ databases">
        <title>Genome of toxic invasive species Heracleum sosnowskyi carries increased number of genes despite the absence of recent whole-genome duplications.</title>
        <authorList>
            <person name="Schelkunov M."/>
            <person name="Shtratnikova V."/>
            <person name="Makarenko M."/>
            <person name="Klepikova A."/>
            <person name="Omelchenko D."/>
            <person name="Novikova G."/>
            <person name="Obukhova E."/>
            <person name="Bogdanov V."/>
            <person name="Penin A."/>
            <person name="Logacheva M."/>
        </authorList>
    </citation>
    <scope>NUCLEOTIDE SEQUENCE</scope>
    <source>
        <strain evidence="1">Hsosn_3</strain>
        <tissue evidence="1">Leaf</tissue>
    </source>
</reference>
<name>A0AAD8HGL2_9APIA</name>
<evidence type="ECO:0000313" key="2">
    <source>
        <dbReference type="Proteomes" id="UP001237642"/>
    </source>
</evidence>
<proteinExistence type="predicted"/>
<sequence>MGNEEETVVLVCVKEVDADIVVLMAARALRTEKQDAKDTTIVGMLAEPKKSVSAQIQSPAEYVVARLQHELSGKQVGDLQKQLTLDLVSMKLTFEQHEMKHFQMLHQHLLATSEINVKQNVQQTHPIFPSSLE</sequence>
<dbReference type="EMBL" id="JAUIZM010000009">
    <property type="protein sequence ID" value="KAK1366101.1"/>
    <property type="molecule type" value="Genomic_DNA"/>
</dbReference>